<dbReference type="RefSeq" id="WP_194031688.1">
    <property type="nucleotide sequence ID" value="NZ_JADEWZ010000053.1"/>
</dbReference>
<protein>
    <submittedName>
        <fullName evidence="7">TM2 domain-containing protein</fullName>
    </submittedName>
</protein>
<accession>A0A8J7JF90</accession>
<evidence type="ECO:0000256" key="1">
    <source>
        <dbReference type="ARBA" id="ARBA00004141"/>
    </source>
</evidence>
<dbReference type="InterPro" id="IPR050932">
    <property type="entry name" value="TM2D1-3-like"/>
</dbReference>
<gene>
    <name evidence="7" type="ORF">IQ249_22200</name>
</gene>
<dbReference type="PANTHER" id="PTHR21016:SF25">
    <property type="entry name" value="TM2 DOMAIN-CONTAINING PROTEIN DDB_G0277895-RELATED"/>
    <property type="match status" value="1"/>
</dbReference>
<reference evidence="7" key="1">
    <citation type="submission" date="2020-10" db="EMBL/GenBank/DDBJ databases">
        <authorList>
            <person name="Castelo-Branco R."/>
            <person name="Eusebio N."/>
            <person name="Adriana R."/>
            <person name="Vieira A."/>
            <person name="Brugerolle De Fraissinette N."/>
            <person name="Rezende De Castro R."/>
            <person name="Schneider M.P."/>
            <person name="Vasconcelos V."/>
            <person name="Leao P.N."/>
        </authorList>
    </citation>
    <scope>NUCLEOTIDE SEQUENCE</scope>
    <source>
        <strain evidence="7">LEGE 07157</strain>
    </source>
</reference>
<dbReference type="PANTHER" id="PTHR21016">
    <property type="entry name" value="BETA-AMYLOID BINDING PROTEIN-RELATED"/>
    <property type="match status" value="1"/>
</dbReference>
<keyword evidence="2 5" id="KW-0812">Transmembrane</keyword>
<evidence type="ECO:0000256" key="2">
    <source>
        <dbReference type="ARBA" id="ARBA00022692"/>
    </source>
</evidence>
<proteinExistence type="predicted"/>
<dbReference type="InterPro" id="IPR007829">
    <property type="entry name" value="TM2"/>
</dbReference>
<evidence type="ECO:0000313" key="7">
    <source>
        <dbReference type="EMBL" id="MBE9118605.1"/>
    </source>
</evidence>
<name>A0A8J7JF90_9CYAN</name>
<evidence type="ECO:0000256" key="4">
    <source>
        <dbReference type="ARBA" id="ARBA00023136"/>
    </source>
</evidence>
<keyword evidence="8" id="KW-1185">Reference proteome</keyword>
<evidence type="ECO:0000256" key="3">
    <source>
        <dbReference type="ARBA" id="ARBA00022989"/>
    </source>
</evidence>
<dbReference type="EMBL" id="JADEWZ010000053">
    <property type="protein sequence ID" value="MBE9118605.1"/>
    <property type="molecule type" value="Genomic_DNA"/>
</dbReference>
<dbReference type="GO" id="GO:0016020">
    <property type="term" value="C:membrane"/>
    <property type="evidence" value="ECO:0007669"/>
    <property type="project" value="UniProtKB-SubCell"/>
</dbReference>
<dbReference type="AlphaFoldDB" id="A0A8J7JF90"/>
<comment type="subcellular location">
    <subcellularLocation>
        <location evidence="1">Membrane</location>
        <topology evidence="1">Multi-pass membrane protein</topology>
    </subcellularLocation>
</comment>
<dbReference type="Pfam" id="PF05154">
    <property type="entry name" value="TM2"/>
    <property type="match status" value="1"/>
</dbReference>
<keyword evidence="4 5" id="KW-0472">Membrane</keyword>
<sequence length="70" mass="7548">MTQSSSKSKVAAALLCWFLGGLGIHRFYLGYTGIGIIQLLTCGGLFIWAIIDFILILTGGLKDSEGRDLI</sequence>
<feature type="domain" description="TM2" evidence="6">
    <location>
        <begin position="6"/>
        <end position="54"/>
    </location>
</feature>
<organism evidence="7 8">
    <name type="scientific">Lusitaniella coriacea LEGE 07157</name>
    <dbReference type="NCBI Taxonomy" id="945747"/>
    <lineage>
        <taxon>Bacteria</taxon>
        <taxon>Bacillati</taxon>
        <taxon>Cyanobacteriota</taxon>
        <taxon>Cyanophyceae</taxon>
        <taxon>Spirulinales</taxon>
        <taxon>Lusitaniellaceae</taxon>
        <taxon>Lusitaniella</taxon>
    </lineage>
</organism>
<evidence type="ECO:0000313" key="8">
    <source>
        <dbReference type="Proteomes" id="UP000654482"/>
    </source>
</evidence>
<comment type="caution">
    <text evidence="7">The sequence shown here is derived from an EMBL/GenBank/DDBJ whole genome shotgun (WGS) entry which is preliminary data.</text>
</comment>
<feature type="transmembrane region" description="Helical" evidence="5">
    <location>
        <begin position="36"/>
        <end position="57"/>
    </location>
</feature>
<keyword evidence="3 5" id="KW-1133">Transmembrane helix</keyword>
<evidence type="ECO:0000256" key="5">
    <source>
        <dbReference type="SAM" id="Phobius"/>
    </source>
</evidence>
<dbReference type="Proteomes" id="UP000654482">
    <property type="component" value="Unassembled WGS sequence"/>
</dbReference>
<evidence type="ECO:0000259" key="6">
    <source>
        <dbReference type="Pfam" id="PF05154"/>
    </source>
</evidence>